<evidence type="ECO:0000256" key="1">
    <source>
        <dbReference type="SAM" id="Coils"/>
    </source>
</evidence>
<reference evidence="3 4" key="1">
    <citation type="submission" date="2016-07" db="EMBL/GenBank/DDBJ databases">
        <title>Pervasive Adenine N6-methylation of Active Genes in Fungi.</title>
        <authorList>
            <consortium name="DOE Joint Genome Institute"/>
            <person name="Mondo S.J."/>
            <person name="Dannebaum R.O."/>
            <person name="Kuo R.C."/>
            <person name="Labutti K."/>
            <person name="Haridas S."/>
            <person name="Kuo A."/>
            <person name="Salamov A."/>
            <person name="Ahrendt S.R."/>
            <person name="Lipzen A."/>
            <person name="Sullivan W."/>
            <person name="Andreopoulos W.B."/>
            <person name="Clum A."/>
            <person name="Lindquist E."/>
            <person name="Daum C."/>
            <person name="Ramamoorthy G.K."/>
            <person name="Gryganskyi A."/>
            <person name="Culley D."/>
            <person name="Magnuson J.K."/>
            <person name="James T.Y."/>
            <person name="O'Malley M.A."/>
            <person name="Stajich J.E."/>
            <person name="Spatafora J.W."/>
            <person name="Visel A."/>
            <person name="Grigoriev I.V."/>
        </authorList>
    </citation>
    <scope>NUCLEOTIDE SEQUENCE [LARGE SCALE GENOMIC DNA]</scope>
    <source>
        <strain evidence="3 4">62-1032</strain>
    </source>
</reference>
<evidence type="ECO:0000256" key="2">
    <source>
        <dbReference type="SAM" id="MobiDB-lite"/>
    </source>
</evidence>
<evidence type="ECO:0000313" key="3">
    <source>
        <dbReference type="EMBL" id="ORY58013.1"/>
    </source>
</evidence>
<dbReference type="AlphaFoldDB" id="A0A1Y2DFF0"/>
<gene>
    <name evidence="3" type="ORF">BCR35DRAFT_309558</name>
</gene>
<feature type="region of interest" description="Disordered" evidence="2">
    <location>
        <begin position="181"/>
        <end position="216"/>
    </location>
</feature>
<dbReference type="STRING" id="106004.A0A1Y2DFF0"/>
<organism evidence="3 4">
    <name type="scientific">Leucosporidium creatinivorum</name>
    <dbReference type="NCBI Taxonomy" id="106004"/>
    <lineage>
        <taxon>Eukaryota</taxon>
        <taxon>Fungi</taxon>
        <taxon>Dikarya</taxon>
        <taxon>Basidiomycota</taxon>
        <taxon>Pucciniomycotina</taxon>
        <taxon>Microbotryomycetes</taxon>
        <taxon>Leucosporidiales</taxon>
        <taxon>Leucosporidium</taxon>
    </lineage>
</organism>
<accession>A0A1Y2DFF0</accession>
<dbReference type="PANTHER" id="PTHR41390">
    <property type="entry name" value="CHROMOSOME 7, WHOLE GENOME SHOTGUN SEQUENCE"/>
    <property type="match status" value="1"/>
</dbReference>
<evidence type="ECO:0000313" key="4">
    <source>
        <dbReference type="Proteomes" id="UP000193467"/>
    </source>
</evidence>
<name>A0A1Y2DFF0_9BASI</name>
<dbReference type="PANTHER" id="PTHR41390:SF1">
    <property type="entry name" value="NADH-UBIQUINONE OXIDOREDUCTASE 213 KDA SUBUNIT"/>
    <property type="match status" value="1"/>
</dbReference>
<protein>
    <submittedName>
        <fullName evidence="3">Uncharacterized protein</fullName>
    </submittedName>
</protein>
<keyword evidence="4" id="KW-1185">Reference proteome</keyword>
<keyword evidence="1" id="KW-0175">Coiled coil</keyword>
<dbReference type="InParanoid" id="A0A1Y2DFF0"/>
<dbReference type="Proteomes" id="UP000193467">
    <property type="component" value="Unassembled WGS sequence"/>
</dbReference>
<sequence>MASPAAAPPMPSPPPPATLLDYTLRTAPVNVVFGTFSCTALGAITGSALGIIRNYPAIPAAFKTGVNTGVFSFTFFSTREYLLHPLLTTLQLQPSPLEPHAPHPHSHNLLSSALAGTISGALFSSFMRGGPPATSLRAGITLGLGCTVAQGFVNELEVGRIKLLAWGEERDRRLAEIDQVEGRLSSTEEQKEAPPSYTRDISSPRPSVPSRETFSERSDRLIGEAWGWGWNKLARLAPLKKMEEGEYVGKLETRLGEVEAERERVTRELGELESRRGSA</sequence>
<proteinExistence type="predicted"/>
<dbReference type="EMBL" id="MCGR01000080">
    <property type="protein sequence ID" value="ORY58013.1"/>
    <property type="molecule type" value="Genomic_DNA"/>
</dbReference>
<feature type="coiled-coil region" evidence="1">
    <location>
        <begin position="248"/>
        <end position="275"/>
    </location>
</feature>
<dbReference type="OrthoDB" id="3366659at2759"/>
<comment type="caution">
    <text evidence="3">The sequence shown here is derived from an EMBL/GenBank/DDBJ whole genome shotgun (WGS) entry which is preliminary data.</text>
</comment>